<name>A0A6M4WRX5_9ACTN</name>
<gene>
    <name evidence="2" type="ORF">G9272_00785</name>
</gene>
<dbReference type="RefSeq" id="WP_171394706.1">
    <property type="nucleotide sequence ID" value="NZ_CP049838.1"/>
</dbReference>
<dbReference type="Proteomes" id="UP000502665">
    <property type="component" value="Chromosome"/>
</dbReference>
<evidence type="ECO:0000256" key="1">
    <source>
        <dbReference type="SAM" id="MobiDB-lite"/>
    </source>
</evidence>
<evidence type="ECO:0000313" key="2">
    <source>
        <dbReference type="EMBL" id="QJS99052.1"/>
    </source>
</evidence>
<evidence type="ECO:0000313" key="3">
    <source>
        <dbReference type="Proteomes" id="UP000502665"/>
    </source>
</evidence>
<reference evidence="2" key="1">
    <citation type="submission" date="2020-03" db="EMBL/GenBank/DDBJ databases">
        <title>Molecular networking-based the target discovery of potent antiproliferative macrolactams: 5/6/7/16 polycyclic ansamycins and glycosylated trienomycin from Streptomyces cacaoi subsp. asoensis.</title>
        <authorList>
            <person name="Liu L.-L."/>
        </authorList>
    </citation>
    <scope>NUCLEOTIDE SEQUENCE [LARGE SCALE GENOMIC DNA]</scope>
    <source>
        <strain evidence="2">H2S5</strain>
    </source>
</reference>
<sequence>MRTSHGPSRGVGRSRTGQCLHRAGGDVHGDRRGPAVQPSSPPSGPDRPPRWAPVDGNSDSNFDVSDIANTLITHLLPLQDQFGGAADGAHASRPLAHDLADLYRLVDEEQAAADSYPRAEQVARAWHAAHHVDTARRAAAALPPPGARHRTFAP</sequence>
<feature type="region of interest" description="Disordered" evidence="1">
    <location>
        <begin position="1"/>
        <end position="62"/>
    </location>
</feature>
<organism evidence="2 3">
    <name type="scientific">Streptomyces asoensis</name>
    <dbReference type="NCBI Taxonomy" id="249586"/>
    <lineage>
        <taxon>Bacteria</taxon>
        <taxon>Bacillati</taxon>
        <taxon>Actinomycetota</taxon>
        <taxon>Actinomycetes</taxon>
        <taxon>Kitasatosporales</taxon>
        <taxon>Streptomycetaceae</taxon>
        <taxon>Streptomyces</taxon>
    </lineage>
</organism>
<dbReference type="AlphaFoldDB" id="A0A6M4WRX5"/>
<accession>A0A6M4WRX5</accession>
<feature type="compositionally biased region" description="Basic and acidic residues" evidence="1">
    <location>
        <begin position="23"/>
        <end position="33"/>
    </location>
</feature>
<keyword evidence="3" id="KW-1185">Reference proteome</keyword>
<proteinExistence type="predicted"/>
<protein>
    <submittedName>
        <fullName evidence="2">Uncharacterized protein</fullName>
    </submittedName>
</protein>
<dbReference type="EMBL" id="CP049838">
    <property type="protein sequence ID" value="QJS99052.1"/>
    <property type="molecule type" value="Genomic_DNA"/>
</dbReference>